<keyword evidence="1" id="KW-0479">Metal-binding</keyword>
<reference evidence="5" key="1">
    <citation type="submission" date="2021-02" db="EMBL/GenBank/DDBJ databases">
        <authorList>
            <person name="Nowell W R."/>
        </authorList>
    </citation>
    <scope>NUCLEOTIDE SEQUENCE</scope>
</reference>
<dbReference type="PROSITE" id="PS51800">
    <property type="entry name" value="ZF_CHHC_U11_48K"/>
    <property type="match status" value="1"/>
</dbReference>
<evidence type="ECO:0000256" key="3">
    <source>
        <dbReference type="ARBA" id="ARBA00022833"/>
    </source>
</evidence>
<protein>
    <recommendedName>
        <fullName evidence="4">CHHC U11-48K-type domain-containing protein</fullName>
    </recommendedName>
</protein>
<dbReference type="Proteomes" id="UP000663828">
    <property type="component" value="Unassembled WGS sequence"/>
</dbReference>
<sequence length="465" mass="52375">MSSLYLCPDDFWRCPIDLNHQVLAKRFPYHIRRCLLANPHIRRVRCVFNANHLTTPQDLLHHMSTCPDAISRSTVLIGLSDIAPGRPWSDDCHRSSAPTNWQMFRDVNATEDWDDDIRERQTRNSILTFSEQPIVSPSNQESLSSPILEHATEKKYEEVANYSCNDVLGKIQQEPVVRNNYRLSRNTKQAHVFEEHDNDGQIHPVETDDITKSLMKIRTLQLIGGAGRGTCCLLRTSPSASTNMLSKHTLLAIFLYLAIVQLDFCRAKICYQCDDKNPSSKLKFYGEKITKCNGVPFEKYASKTSKAFGAAVLTCYTKFNESGHVIKRGAFGLGETYDKNFKCRDRFHICCKTAFCNKHTKAPCPPPAKITTKKEVKACYQCKGAEACKPEKLDGREIRTSGAFGGKNLYCYTKFDPKTGAAVARGGFGFGEALDKNLKCDAKHYLCCFENLCNNQTAGFCAKPK</sequence>
<proteinExistence type="predicted"/>
<evidence type="ECO:0000256" key="2">
    <source>
        <dbReference type="ARBA" id="ARBA00022771"/>
    </source>
</evidence>
<keyword evidence="2" id="KW-0863">Zinc-finger</keyword>
<evidence type="ECO:0000256" key="1">
    <source>
        <dbReference type="ARBA" id="ARBA00022723"/>
    </source>
</evidence>
<evidence type="ECO:0000313" key="5">
    <source>
        <dbReference type="EMBL" id="CAF1230131.1"/>
    </source>
</evidence>
<organism evidence="5 6">
    <name type="scientific">Adineta ricciae</name>
    <name type="common">Rotifer</name>
    <dbReference type="NCBI Taxonomy" id="249248"/>
    <lineage>
        <taxon>Eukaryota</taxon>
        <taxon>Metazoa</taxon>
        <taxon>Spiralia</taxon>
        <taxon>Gnathifera</taxon>
        <taxon>Rotifera</taxon>
        <taxon>Eurotatoria</taxon>
        <taxon>Bdelloidea</taxon>
        <taxon>Adinetida</taxon>
        <taxon>Adinetidae</taxon>
        <taxon>Adineta</taxon>
    </lineage>
</organism>
<dbReference type="Pfam" id="PF05253">
    <property type="entry name" value="zf-U11-48K"/>
    <property type="match status" value="1"/>
</dbReference>
<keyword evidence="3" id="KW-0862">Zinc</keyword>
<evidence type="ECO:0000313" key="6">
    <source>
        <dbReference type="Proteomes" id="UP000663828"/>
    </source>
</evidence>
<dbReference type="InterPro" id="IPR022776">
    <property type="entry name" value="TRM13/UPF0224_CHHC_Znf_dom"/>
</dbReference>
<keyword evidence="6" id="KW-1185">Reference proteome</keyword>
<evidence type="ECO:0000259" key="4">
    <source>
        <dbReference type="PROSITE" id="PS51800"/>
    </source>
</evidence>
<feature type="domain" description="CHHC U11-48K-type" evidence="4">
    <location>
        <begin position="43"/>
        <end position="70"/>
    </location>
</feature>
<accession>A0A814YGR3</accession>
<dbReference type="EMBL" id="CAJNOR010001982">
    <property type="protein sequence ID" value="CAF1230131.1"/>
    <property type="molecule type" value="Genomic_DNA"/>
</dbReference>
<name>A0A814YGR3_ADIRI</name>
<gene>
    <name evidence="5" type="ORF">XAT740_LOCUS25179</name>
</gene>
<dbReference type="GO" id="GO:0008270">
    <property type="term" value="F:zinc ion binding"/>
    <property type="evidence" value="ECO:0007669"/>
    <property type="project" value="UniProtKB-KW"/>
</dbReference>
<comment type="caution">
    <text evidence="5">The sequence shown here is derived from an EMBL/GenBank/DDBJ whole genome shotgun (WGS) entry which is preliminary data.</text>
</comment>
<dbReference type="AlphaFoldDB" id="A0A814YGR3"/>